<proteinExistence type="predicted"/>
<sequence length="161" mass="17162">MATPMARLATASQILLSGLDRLQAPAPPLLRRPAPHPALALPPPLDAQSSLQQLGTSQATSTVLAKVFANAELALRRNATHHYESTLSGLAAVFDGDEALFAEMQTAVYARYTFEYDQAVARAFHCLLAEVDTALRAASRSTDDGGRGNFSTEVVAVLERA</sequence>
<feature type="non-terminal residue" evidence="1">
    <location>
        <position position="161"/>
    </location>
</feature>
<reference evidence="1" key="1">
    <citation type="submission" date="2015-04" db="EMBL/GenBank/DDBJ databases">
        <title>Genomic Architecture Underlying Sex-Determination in the yeast Leucosporidium scottii: New Insights into the Evolution of Mating Systems in basidiomycetes.</title>
        <authorList>
            <person name="Maia T.M."/>
            <person name="Lopes S."/>
            <person name="Almeida J.M.G.C.F."/>
            <person name="Rosa L.H."/>
            <person name="Sampaio J.P."/>
            <person name="Goncalves P."/>
            <person name="Coelho M.A."/>
        </authorList>
    </citation>
    <scope>NUCLEOTIDE SEQUENCE</scope>
    <source>
        <strain evidence="1">CBS 8248</strain>
    </source>
</reference>
<keyword evidence="1" id="KW-0371">Homeobox</keyword>
<name>A0A0N9HR69_9BASI</name>
<protein>
    <submittedName>
        <fullName evidence="1">Homeodomain transcription factor HD2</fullName>
    </submittedName>
</protein>
<keyword evidence="1" id="KW-0238">DNA-binding</keyword>
<gene>
    <name evidence="1" type="primary">HD2</name>
</gene>
<accession>A0A0N9HR69</accession>
<dbReference type="GO" id="GO:0003677">
    <property type="term" value="F:DNA binding"/>
    <property type="evidence" value="ECO:0007669"/>
    <property type="project" value="UniProtKB-KW"/>
</dbReference>
<organism evidence="1">
    <name type="scientific">Leucosporidium yakuticum</name>
    <dbReference type="NCBI Taxonomy" id="231218"/>
    <lineage>
        <taxon>Eukaryota</taxon>
        <taxon>Fungi</taxon>
        <taxon>Dikarya</taxon>
        <taxon>Basidiomycota</taxon>
        <taxon>Pucciniomycotina</taxon>
        <taxon>Microbotryomycetes</taxon>
        <taxon>Leucosporidiales</taxon>
        <taxon>Leucosporidium</taxon>
    </lineage>
</organism>
<evidence type="ECO:0000313" key="1">
    <source>
        <dbReference type="EMBL" id="ALG04394.1"/>
    </source>
</evidence>
<dbReference type="EMBL" id="KR229951">
    <property type="protein sequence ID" value="ALG04394.1"/>
    <property type="molecule type" value="Genomic_DNA"/>
</dbReference>
<dbReference type="AlphaFoldDB" id="A0A0N9HR69"/>